<dbReference type="Proteomes" id="UP001642483">
    <property type="component" value="Unassembled WGS sequence"/>
</dbReference>
<accession>A0ABP0H1V6</accession>
<evidence type="ECO:0000313" key="1">
    <source>
        <dbReference type="EMBL" id="CAK8697974.1"/>
    </source>
</evidence>
<protein>
    <submittedName>
        <fullName evidence="1">Uncharacterized protein</fullName>
    </submittedName>
</protein>
<reference evidence="1 2" key="1">
    <citation type="submission" date="2024-02" db="EMBL/GenBank/DDBJ databases">
        <authorList>
            <person name="Daric V."/>
            <person name="Darras S."/>
        </authorList>
    </citation>
    <scope>NUCLEOTIDE SEQUENCE [LARGE SCALE GENOMIC DNA]</scope>
</reference>
<organism evidence="1 2">
    <name type="scientific">Clavelina lepadiformis</name>
    <name type="common">Light-bulb sea squirt</name>
    <name type="synonym">Ascidia lepadiformis</name>
    <dbReference type="NCBI Taxonomy" id="159417"/>
    <lineage>
        <taxon>Eukaryota</taxon>
        <taxon>Metazoa</taxon>
        <taxon>Chordata</taxon>
        <taxon>Tunicata</taxon>
        <taxon>Ascidiacea</taxon>
        <taxon>Aplousobranchia</taxon>
        <taxon>Clavelinidae</taxon>
        <taxon>Clavelina</taxon>
    </lineage>
</organism>
<evidence type="ECO:0000313" key="2">
    <source>
        <dbReference type="Proteomes" id="UP001642483"/>
    </source>
</evidence>
<sequence>MLMFGGYGIAPTRDITLSGFRTARNNPKAGTCAIPCGCVITMEPMMFNAHVRIQ</sequence>
<proteinExistence type="predicted"/>
<comment type="caution">
    <text evidence="1">The sequence shown here is derived from an EMBL/GenBank/DDBJ whole genome shotgun (WGS) entry which is preliminary data.</text>
</comment>
<name>A0ABP0H1V6_CLALP</name>
<dbReference type="EMBL" id="CAWYQH010000174">
    <property type="protein sequence ID" value="CAK8697974.1"/>
    <property type="molecule type" value="Genomic_DNA"/>
</dbReference>
<gene>
    <name evidence="1" type="ORF">CVLEPA_LOCUS31449</name>
</gene>
<keyword evidence="2" id="KW-1185">Reference proteome</keyword>